<comment type="caution">
    <text evidence="1">The sequence shown here is derived from an EMBL/GenBank/DDBJ whole genome shotgun (WGS) entry which is preliminary data.</text>
</comment>
<protein>
    <submittedName>
        <fullName evidence="1">Uncharacterized protein</fullName>
    </submittedName>
</protein>
<evidence type="ECO:0000313" key="1">
    <source>
        <dbReference type="EMBL" id="MFC4071394.1"/>
    </source>
</evidence>
<accession>A0ABV8J8P8</accession>
<proteinExistence type="predicted"/>
<evidence type="ECO:0000313" key="2">
    <source>
        <dbReference type="Proteomes" id="UP001595867"/>
    </source>
</evidence>
<dbReference type="Proteomes" id="UP001595867">
    <property type="component" value="Unassembled WGS sequence"/>
</dbReference>
<reference evidence="2" key="1">
    <citation type="journal article" date="2019" name="Int. J. Syst. Evol. Microbiol.">
        <title>The Global Catalogue of Microorganisms (GCM) 10K type strain sequencing project: providing services to taxonomists for standard genome sequencing and annotation.</title>
        <authorList>
            <consortium name="The Broad Institute Genomics Platform"/>
            <consortium name="The Broad Institute Genome Sequencing Center for Infectious Disease"/>
            <person name="Wu L."/>
            <person name="Ma J."/>
        </authorList>
    </citation>
    <scope>NUCLEOTIDE SEQUENCE [LARGE SCALE GENOMIC DNA]</scope>
    <source>
        <strain evidence="2">TBRC 5832</strain>
    </source>
</reference>
<sequence>MESTRLRVDRIDVRETEDDLTLTLDNEGVRVMQIRARFEGWVDELVDGAGRVAPGPGAWTLIGTELSLELGSRAVELFGFHRDCRLSLDVDEEAIRQVRAALLEILHCACYVVDTAEGRVTG</sequence>
<gene>
    <name evidence="1" type="ORF">ACFO0C_41215</name>
</gene>
<dbReference type="RefSeq" id="WP_378072269.1">
    <property type="nucleotide sequence ID" value="NZ_JBHSBL010000028.1"/>
</dbReference>
<organism evidence="1 2">
    <name type="scientific">Actinoplanes subglobosus</name>
    <dbReference type="NCBI Taxonomy" id="1547892"/>
    <lineage>
        <taxon>Bacteria</taxon>
        <taxon>Bacillati</taxon>
        <taxon>Actinomycetota</taxon>
        <taxon>Actinomycetes</taxon>
        <taxon>Micromonosporales</taxon>
        <taxon>Micromonosporaceae</taxon>
        <taxon>Actinoplanes</taxon>
    </lineage>
</organism>
<keyword evidence="2" id="KW-1185">Reference proteome</keyword>
<name>A0ABV8J8P8_9ACTN</name>
<dbReference type="EMBL" id="JBHSBL010000028">
    <property type="protein sequence ID" value="MFC4071394.1"/>
    <property type="molecule type" value="Genomic_DNA"/>
</dbReference>